<gene>
    <name evidence="2" type="ORF">SVUK_LOCUS18137</name>
</gene>
<organism evidence="2 3">
    <name type="scientific">Strongylus vulgaris</name>
    <name type="common">Blood worm</name>
    <dbReference type="NCBI Taxonomy" id="40348"/>
    <lineage>
        <taxon>Eukaryota</taxon>
        <taxon>Metazoa</taxon>
        <taxon>Ecdysozoa</taxon>
        <taxon>Nematoda</taxon>
        <taxon>Chromadorea</taxon>
        <taxon>Rhabditida</taxon>
        <taxon>Rhabditina</taxon>
        <taxon>Rhabditomorpha</taxon>
        <taxon>Strongyloidea</taxon>
        <taxon>Strongylidae</taxon>
        <taxon>Strongylus</taxon>
    </lineage>
</organism>
<protein>
    <submittedName>
        <fullName evidence="2">Uncharacterized protein</fullName>
    </submittedName>
</protein>
<evidence type="ECO:0000256" key="1">
    <source>
        <dbReference type="SAM" id="MobiDB-lite"/>
    </source>
</evidence>
<dbReference type="AlphaFoldDB" id="A0A3P7JT75"/>
<evidence type="ECO:0000313" key="2">
    <source>
        <dbReference type="EMBL" id="VDM83139.1"/>
    </source>
</evidence>
<proteinExistence type="predicted"/>
<name>A0A3P7JT75_STRVU</name>
<keyword evidence="3" id="KW-1185">Reference proteome</keyword>
<evidence type="ECO:0000313" key="3">
    <source>
        <dbReference type="Proteomes" id="UP000270094"/>
    </source>
</evidence>
<reference evidence="2 3" key="1">
    <citation type="submission" date="2018-11" db="EMBL/GenBank/DDBJ databases">
        <authorList>
            <consortium name="Pathogen Informatics"/>
        </authorList>
    </citation>
    <scope>NUCLEOTIDE SEQUENCE [LARGE SCALE GENOMIC DNA]</scope>
</reference>
<accession>A0A3P7JT75</accession>
<feature type="region of interest" description="Disordered" evidence="1">
    <location>
        <begin position="28"/>
        <end position="82"/>
    </location>
</feature>
<dbReference type="EMBL" id="UYYB01121301">
    <property type="protein sequence ID" value="VDM83139.1"/>
    <property type="molecule type" value="Genomic_DNA"/>
</dbReference>
<dbReference type="Proteomes" id="UP000270094">
    <property type="component" value="Unassembled WGS sequence"/>
</dbReference>
<feature type="compositionally biased region" description="Basic and acidic residues" evidence="1">
    <location>
        <begin position="70"/>
        <end position="82"/>
    </location>
</feature>
<sequence length="82" mass="8933">MYGHLELTALPFAICPSFGRVRRYHGGIRATGPNGMHPRQPGFGQGGMRPGQPGFEHGRFPPGMSGPREMQLKGGERKSSRT</sequence>